<protein>
    <recommendedName>
        <fullName evidence="4 7">Signal peptidase I</fullName>
        <ecNumber evidence="3 7">3.4.21.89</ecNumber>
    </recommendedName>
</protein>
<evidence type="ECO:0000256" key="4">
    <source>
        <dbReference type="ARBA" id="ARBA00019232"/>
    </source>
</evidence>
<dbReference type="EMBL" id="SIHO01000001">
    <property type="protein sequence ID" value="TFU06437.1"/>
    <property type="molecule type" value="Genomic_DNA"/>
</dbReference>
<keyword evidence="7" id="KW-0645">Protease</keyword>
<dbReference type="PRINTS" id="PR00727">
    <property type="entry name" value="LEADERPTASE"/>
</dbReference>
<accession>A0A4Y9ES25</accession>
<keyword evidence="5 7" id="KW-0378">Hydrolase</keyword>
<dbReference type="PROSITE" id="PS00760">
    <property type="entry name" value="SPASE_I_2"/>
    <property type="match status" value="1"/>
</dbReference>
<dbReference type="NCBIfam" id="TIGR02227">
    <property type="entry name" value="sigpep_I_bact"/>
    <property type="match status" value="1"/>
</dbReference>
<dbReference type="InterPro" id="IPR019758">
    <property type="entry name" value="Pept_S26A_signal_pept_1_CS"/>
</dbReference>
<dbReference type="AlphaFoldDB" id="A0A4Y9ES25"/>
<evidence type="ECO:0000256" key="3">
    <source>
        <dbReference type="ARBA" id="ARBA00013208"/>
    </source>
</evidence>
<dbReference type="SUPFAM" id="SSF51306">
    <property type="entry name" value="LexA/Signal peptidase"/>
    <property type="match status" value="1"/>
</dbReference>
<proteinExistence type="inferred from homology"/>
<dbReference type="Pfam" id="PF10502">
    <property type="entry name" value="Peptidase_S26"/>
    <property type="match status" value="1"/>
</dbReference>
<evidence type="ECO:0000256" key="1">
    <source>
        <dbReference type="ARBA" id="ARBA00000677"/>
    </source>
</evidence>
<dbReference type="EC" id="3.4.21.89" evidence="3 7"/>
<evidence type="ECO:0000259" key="9">
    <source>
        <dbReference type="Pfam" id="PF10502"/>
    </source>
</evidence>
<comment type="subcellular location">
    <subcellularLocation>
        <location evidence="7">Membrane</location>
        <topology evidence="7">Single-pass type II membrane protein</topology>
    </subcellularLocation>
</comment>
<evidence type="ECO:0000256" key="7">
    <source>
        <dbReference type="RuleBase" id="RU362042"/>
    </source>
</evidence>
<comment type="similarity">
    <text evidence="2 7">Belongs to the peptidase S26 family.</text>
</comment>
<evidence type="ECO:0000313" key="10">
    <source>
        <dbReference type="EMBL" id="TFU06437.1"/>
    </source>
</evidence>
<evidence type="ECO:0000256" key="5">
    <source>
        <dbReference type="ARBA" id="ARBA00022801"/>
    </source>
</evidence>
<dbReference type="InterPro" id="IPR036286">
    <property type="entry name" value="LexA/Signal_pep-like_sf"/>
</dbReference>
<dbReference type="Proteomes" id="UP000297737">
    <property type="component" value="Unassembled WGS sequence"/>
</dbReference>
<dbReference type="GO" id="GO:0004252">
    <property type="term" value="F:serine-type endopeptidase activity"/>
    <property type="evidence" value="ECO:0007669"/>
    <property type="project" value="InterPro"/>
</dbReference>
<dbReference type="GO" id="GO:0016020">
    <property type="term" value="C:membrane"/>
    <property type="evidence" value="ECO:0007669"/>
    <property type="project" value="UniProtKB-SubCell"/>
</dbReference>
<dbReference type="PANTHER" id="PTHR43390:SF1">
    <property type="entry name" value="CHLOROPLAST PROCESSING PEPTIDASE"/>
    <property type="match status" value="1"/>
</dbReference>
<feature type="region of interest" description="Disordered" evidence="8">
    <location>
        <begin position="1"/>
        <end position="25"/>
    </location>
</feature>
<dbReference type="PANTHER" id="PTHR43390">
    <property type="entry name" value="SIGNAL PEPTIDASE I"/>
    <property type="match status" value="1"/>
</dbReference>
<comment type="catalytic activity">
    <reaction evidence="1 7">
        <text>Cleavage of hydrophobic, N-terminal signal or leader sequences from secreted and periplasmic proteins.</text>
        <dbReference type="EC" id="3.4.21.89"/>
    </reaction>
</comment>
<dbReference type="OrthoDB" id="9815782at2"/>
<evidence type="ECO:0000313" key="11">
    <source>
        <dbReference type="Proteomes" id="UP000297737"/>
    </source>
</evidence>
<dbReference type="PROSITE" id="PS00761">
    <property type="entry name" value="SPASE_I_3"/>
    <property type="match status" value="1"/>
</dbReference>
<organism evidence="10 11">
    <name type="scientific">Glacieibacterium arshaanense</name>
    <dbReference type="NCBI Taxonomy" id="2511025"/>
    <lineage>
        <taxon>Bacteria</taxon>
        <taxon>Pseudomonadati</taxon>
        <taxon>Pseudomonadota</taxon>
        <taxon>Alphaproteobacteria</taxon>
        <taxon>Sphingomonadales</taxon>
        <taxon>Sphingosinicellaceae</taxon>
        <taxon>Glacieibacterium</taxon>
    </lineage>
</organism>
<keyword evidence="11" id="KW-1185">Reference proteome</keyword>
<dbReference type="GO" id="GO:0009003">
    <property type="term" value="F:signal peptidase activity"/>
    <property type="evidence" value="ECO:0007669"/>
    <property type="project" value="UniProtKB-EC"/>
</dbReference>
<reference evidence="10 11" key="1">
    <citation type="submission" date="2019-02" db="EMBL/GenBank/DDBJ databases">
        <title>Polymorphobacter sp. isolated from the lake at the Tibet of China.</title>
        <authorList>
            <person name="Li A."/>
        </authorList>
    </citation>
    <scope>NUCLEOTIDE SEQUENCE [LARGE SCALE GENOMIC DNA]</scope>
    <source>
        <strain evidence="10 11">DJ1R-1</strain>
    </source>
</reference>
<evidence type="ECO:0000256" key="6">
    <source>
        <dbReference type="PIRSR" id="PIRSR600223-1"/>
    </source>
</evidence>
<dbReference type="InterPro" id="IPR019757">
    <property type="entry name" value="Pept_S26A_signal_pept_1_Lys-AS"/>
</dbReference>
<evidence type="ECO:0000256" key="2">
    <source>
        <dbReference type="ARBA" id="ARBA00009370"/>
    </source>
</evidence>
<gene>
    <name evidence="10" type="primary">lepB</name>
    <name evidence="10" type="ORF">EUV02_05470</name>
</gene>
<sequence length="277" mass="30025">MRALHDPRTRPMNKPRPADATLYPTPADIENARARHAQRAEALRLRLGGVTKVIGGALLLALTLRSLVFEPFTITSPSMQPGLLVGDYLFVAKWPYGYSRYSLPLALPLFEGRIPAGRMAKRGDVVVFKATADNRTDFIKRVIGLPGDSVAVTHGQLVLNGVAVPRVAEPASATQHRFRETLAGRSYVVTHSAADTPLDDFGPVVVPPDHYFMLGDNRDNSADSRLALIDGGVGMVPAGNLVGRADRVFFSVDAAKLRQSPVHWGAAIRTDRIGAQF</sequence>
<feature type="active site" evidence="6">
    <location>
        <position position="140"/>
    </location>
</feature>
<name>A0A4Y9ES25_9SPHN</name>
<dbReference type="GO" id="GO:0006465">
    <property type="term" value="P:signal peptide processing"/>
    <property type="evidence" value="ECO:0007669"/>
    <property type="project" value="InterPro"/>
</dbReference>
<dbReference type="Gene3D" id="2.10.109.10">
    <property type="entry name" value="Umud Fragment, subunit A"/>
    <property type="match status" value="1"/>
</dbReference>
<feature type="active site" evidence="6">
    <location>
        <position position="78"/>
    </location>
</feature>
<feature type="domain" description="Peptidase S26" evidence="9">
    <location>
        <begin position="51"/>
        <end position="249"/>
    </location>
</feature>
<dbReference type="InterPro" id="IPR019533">
    <property type="entry name" value="Peptidase_S26"/>
</dbReference>
<evidence type="ECO:0000256" key="8">
    <source>
        <dbReference type="SAM" id="MobiDB-lite"/>
    </source>
</evidence>
<comment type="caution">
    <text evidence="10">The sequence shown here is derived from an EMBL/GenBank/DDBJ whole genome shotgun (WGS) entry which is preliminary data.</text>
</comment>
<dbReference type="InterPro" id="IPR000223">
    <property type="entry name" value="Pept_S26A_signal_pept_1"/>
</dbReference>
<dbReference type="CDD" id="cd06530">
    <property type="entry name" value="S26_SPase_I"/>
    <property type="match status" value="1"/>
</dbReference>